<gene>
    <name evidence="2" type="ORF">LMG26411_00109</name>
</gene>
<dbReference type="RefSeq" id="WP_211951360.1">
    <property type="nucleotide sequence ID" value="NZ_CAJPVI010000001.1"/>
</dbReference>
<reference evidence="2 3" key="1">
    <citation type="submission" date="2021-03" db="EMBL/GenBank/DDBJ databases">
        <authorList>
            <person name="Peeters C."/>
        </authorList>
    </citation>
    <scope>NUCLEOTIDE SEQUENCE [LARGE SCALE GENOMIC DNA]</scope>
    <source>
        <strain evidence="2 3">LMG 26411</strain>
    </source>
</reference>
<feature type="coiled-coil region" evidence="1">
    <location>
        <begin position="45"/>
        <end position="72"/>
    </location>
</feature>
<evidence type="ECO:0000313" key="3">
    <source>
        <dbReference type="Proteomes" id="UP000672657"/>
    </source>
</evidence>
<keyword evidence="3" id="KW-1185">Reference proteome</keyword>
<keyword evidence="1" id="KW-0175">Coiled coil</keyword>
<organism evidence="2 3">
    <name type="scientific">Cupriavidus numazuensis</name>
    <dbReference type="NCBI Taxonomy" id="221992"/>
    <lineage>
        <taxon>Bacteria</taxon>
        <taxon>Pseudomonadati</taxon>
        <taxon>Pseudomonadota</taxon>
        <taxon>Betaproteobacteria</taxon>
        <taxon>Burkholderiales</taxon>
        <taxon>Burkholderiaceae</taxon>
        <taxon>Cupriavidus</taxon>
    </lineage>
</organism>
<sequence length="181" mass="18460">MASLKALLAELAGYVLVAALAAVLGGLAAGAWQGNRYQAQLATLRADHTEALAAAEREARMATERYREAERNAGLARDNIWAQARKESDAENQTVVAELAALRAGARRLSLPVRACAPGPGDVPADAAATGGAGAARAELTAEAGAALVGIVADGNAGIRDANTCIGIYNAVRDRLNAASE</sequence>
<comment type="caution">
    <text evidence="2">The sequence shown here is derived from an EMBL/GenBank/DDBJ whole genome shotgun (WGS) entry which is preliminary data.</text>
</comment>
<proteinExistence type="predicted"/>
<name>A0ABM8T9W4_9BURK</name>
<accession>A0ABM8T9W4</accession>
<dbReference type="EMBL" id="CAJPVI010000001">
    <property type="protein sequence ID" value="CAG2129052.1"/>
    <property type="molecule type" value="Genomic_DNA"/>
</dbReference>
<protein>
    <recommendedName>
        <fullName evidence="4">Lysis protein</fullName>
    </recommendedName>
</protein>
<evidence type="ECO:0000256" key="1">
    <source>
        <dbReference type="SAM" id="Coils"/>
    </source>
</evidence>
<dbReference type="Proteomes" id="UP000672657">
    <property type="component" value="Unassembled WGS sequence"/>
</dbReference>
<evidence type="ECO:0008006" key="4">
    <source>
        <dbReference type="Google" id="ProtNLM"/>
    </source>
</evidence>
<evidence type="ECO:0000313" key="2">
    <source>
        <dbReference type="EMBL" id="CAG2129052.1"/>
    </source>
</evidence>